<organism evidence="3 4">
    <name type="scientific">Malus baccata</name>
    <name type="common">Siberian crab apple</name>
    <name type="synonym">Pyrus baccata</name>
    <dbReference type="NCBI Taxonomy" id="106549"/>
    <lineage>
        <taxon>Eukaryota</taxon>
        <taxon>Viridiplantae</taxon>
        <taxon>Streptophyta</taxon>
        <taxon>Embryophyta</taxon>
        <taxon>Tracheophyta</taxon>
        <taxon>Spermatophyta</taxon>
        <taxon>Magnoliopsida</taxon>
        <taxon>eudicotyledons</taxon>
        <taxon>Gunneridae</taxon>
        <taxon>Pentapetalae</taxon>
        <taxon>rosids</taxon>
        <taxon>fabids</taxon>
        <taxon>Rosales</taxon>
        <taxon>Rosaceae</taxon>
        <taxon>Amygdaloideae</taxon>
        <taxon>Maleae</taxon>
        <taxon>Malus</taxon>
    </lineage>
</organism>
<dbReference type="EMBL" id="VIEB01000045">
    <property type="protein sequence ID" value="TQE10200.1"/>
    <property type="molecule type" value="Genomic_DNA"/>
</dbReference>
<keyword evidence="1" id="KW-1133">Transmembrane helix</keyword>
<comment type="caution">
    <text evidence="3">The sequence shown here is derived from an EMBL/GenBank/DDBJ whole genome shotgun (WGS) entry which is preliminary data.</text>
</comment>
<name>A0A540NI69_MALBA</name>
<protein>
    <recommendedName>
        <fullName evidence="2">VAN3-binding protein-like auxin canalisation domain-containing protein</fullName>
    </recommendedName>
</protein>
<sequence length="68" mass="8408">MDDADLKPPPPWKSNDVKSFIWMQLAMHPELNYIGFLRKKWMSWKIMPFENMSIKKWLKDIKQRRKEE</sequence>
<keyword evidence="4" id="KW-1185">Reference proteome</keyword>
<accession>A0A540NI69</accession>
<evidence type="ECO:0000313" key="4">
    <source>
        <dbReference type="Proteomes" id="UP000315295"/>
    </source>
</evidence>
<evidence type="ECO:0000313" key="3">
    <source>
        <dbReference type="EMBL" id="TQE10200.1"/>
    </source>
</evidence>
<keyword evidence="1" id="KW-0812">Transmembrane</keyword>
<dbReference type="Pfam" id="PF05703">
    <property type="entry name" value="Auxin_canalis"/>
    <property type="match status" value="1"/>
</dbReference>
<dbReference type="Proteomes" id="UP000315295">
    <property type="component" value="Unassembled WGS sequence"/>
</dbReference>
<feature type="domain" description="VAN3-binding protein-like auxin canalisation" evidence="2">
    <location>
        <begin position="8"/>
        <end position="68"/>
    </location>
</feature>
<dbReference type="STRING" id="106549.A0A540NI69"/>
<dbReference type="AlphaFoldDB" id="A0A540NI69"/>
<evidence type="ECO:0000259" key="2">
    <source>
        <dbReference type="Pfam" id="PF05703"/>
    </source>
</evidence>
<keyword evidence="1" id="KW-0472">Membrane</keyword>
<reference evidence="3 4" key="1">
    <citation type="journal article" date="2019" name="G3 (Bethesda)">
        <title>Sequencing of a Wild Apple (Malus baccata) Genome Unravels the Differences Between Cultivated and Wild Apple Species Regarding Disease Resistance and Cold Tolerance.</title>
        <authorList>
            <person name="Chen X."/>
        </authorList>
    </citation>
    <scope>NUCLEOTIDE SEQUENCE [LARGE SCALE GENOMIC DNA]</scope>
    <source>
        <strain evidence="4">cv. Shandingzi</strain>
        <tissue evidence="3">Leaves</tissue>
    </source>
</reference>
<dbReference type="InterPro" id="IPR008546">
    <property type="entry name" value="VAN3-bd-like_auxin_canal"/>
</dbReference>
<proteinExistence type="predicted"/>
<evidence type="ECO:0000256" key="1">
    <source>
        <dbReference type="SAM" id="Phobius"/>
    </source>
</evidence>
<gene>
    <name evidence="3" type="ORF">C1H46_004172</name>
</gene>
<feature type="transmembrane region" description="Helical" evidence="1">
    <location>
        <begin position="20"/>
        <end position="37"/>
    </location>
</feature>